<dbReference type="AlphaFoldDB" id="A0ABD5CFU7"/>
<dbReference type="EC" id="3.1.1.24" evidence="3"/>
<dbReference type="GO" id="GO:0047570">
    <property type="term" value="F:3-oxoadipate enol-lactonase activity"/>
    <property type="evidence" value="ECO:0007669"/>
    <property type="project" value="UniProtKB-EC"/>
</dbReference>
<dbReference type="SUPFAM" id="SSF53474">
    <property type="entry name" value="alpha/beta-Hydrolases"/>
    <property type="match status" value="1"/>
</dbReference>
<keyword evidence="1 3" id="KW-0378">Hydrolase</keyword>
<reference evidence="3 4" key="1">
    <citation type="submission" date="2023-08" db="EMBL/GenBank/DDBJ databases">
        <title>Genome sequencing of plant associated microbes to promote plant fitness in Sorghum bicolor and Oryza sativa.</title>
        <authorList>
            <person name="Coleman-Derr D."/>
        </authorList>
    </citation>
    <scope>NUCLEOTIDE SEQUENCE [LARGE SCALE GENOMIC DNA]</scope>
    <source>
        <strain evidence="3 4">SLBN-33</strain>
    </source>
</reference>
<dbReference type="InterPro" id="IPR000073">
    <property type="entry name" value="AB_hydrolase_1"/>
</dbReference>
<dbReference type="RefSeq" id="WP_310031818.1">
    <property type="nucleotide sequence ID" value="NZ_JAVIZN010000002.1"/>
</dbReference>
<comment type="caution">
    <text evidence="3">The sequence shown here is derived from an EMBL/GenBank/DDBJ whole genome shotgun (WGS) entry which is preliminary data.</text>
</comment>
<evidence type="ECO:0000259" key="2">
    <source>
        <dbReference type="Pfam" id="PF00561"/>
    </source>
</evidence>
<dbReference type="Pfam" id="PF00561">
    <property type="entry name" value="Abhydrolase_1"/>
    <property type="match status" value="1"/>
</dbReference>
<evidence type="ECO:0000313" key="3">
    <source>
        <dbReference type="EMBL" id="MDR6204114.1"/>
    </source>
</evidence>
<dbReference type="Proteomes" id="UP001245184">
    <property type="component" value="Unassembled WGS sequence"/>
</dbReference>
<organism evidence="3 4">
    <name type="scientific">Paraburkholderia graminis</name>
    <dbReference type="NCBI Taxonomy" id="60548"/>
    <lineage>
        <taxon>Bacteria</taxon>
        <taxon>Pseudomonadati</taxon>
        <taxon>Pseudomonadota</taxon>
        <taxon>Betaproteobacteria</taxon>
        <taxon>Burkholderiales</taxon>
        <taxon>Burkholderiaceae</taxon>
        <taxon>Paraburkholderia</taxon>
    </lineage>
</organism>
<dbReference type="PRINTS" id="PR00111">
    <property type="entry name" value="ABHYDROLASE"/>
</dbReference>
<dbReference type="PANTHER" id="PTHR43798:SF31">
    <property type="entry name" value="AB HYDROLASE SUPERFAMILY PROTEIN YCLE"/>
    <property type="match status" value="1"/>
</dbReference>
<protein>
    <submittedName>
        <fullName evidence="3">3-oxoadipate enol-lactonase</fullName>
        <ecNumber evidence="3">3.1.1.24</ecNumber>
    </submittedName>
</protein>
<sequence>MDIRTRGTTIHVRERGSGEPALVFLHYWGGSSRTWDAVAGELSSAHRSIAVDHRGWGNSAAPEQGYTIADLANDANDVIEALKLSRYVLVGHSMGGKVAQLLASRRPEGLQGVVLVAPSPPSPMVLPDEQRAAMAAAYDSRESIEWVLDNVLSANPLAPALRGQVIADSLRGAPQARAAWPNAAMLEDITHEVSSINVPVLVVAGELDQVDRVDTLRAELLPRIAGSRLHVLAGTGHLSPLEAPSALAAIIRQFVGELGAAQRASGAGPGVPAVLA</sequence>
<name>A0ABD5CFU7_9BURK</name>
<accession>A0ABD5CFU7</accession>
<gene>
    <name evidence="3" type="ORF">QF025_002834</name>
</gene>
<dbReference type="Gene3D" id="3.40.50.1820">
    <property type="entry name" value="alpha/beta hydrolase"/>
    <property type="match status" value="1"/>
</dbReference>
<evidence type="ECO:0000256" key="1">
    <source>
        <dbReference type="ARBA" id="ARBA00022801"/>
    </source>
</evidence>
<dbReference type="InterPro" id="IPR029058">
    <property type="entry name" value="AB_hydrolase_fold"/>
</dbReference>
<evidence type="ECO:0000313" key="4">
    <source>
        <dbReference type="Proteomes" id="UP001245184"/>
    </source>
</evidence>
<dbReference type="PANTHER" id="PTHR43798">
    <property type="entry name" value="MONOACYLGLYCEROL LIPASE"/>
    <property type="match status" value="1"/>
</dbReference>
<feature type="domain" description="AB hydrolase-1" evidence="2">
    <location>
        <begin position="20"/>
        <end position="243"/>
    </location>
</feature>
<dbReference type="InterPro" id="IPR050266">
    <property type="entry name" value="AB_hydrolase_sf"/>
</dbReference>
<dbReference type="EMBL" id="JAVIZN010000002">
    <property type="protein sequence ID" value="MDR6204114.1"/>
    <property type="molecule type" value="Genomic_DNA"/>
</dbReference>
<proteinExistence type="predicted"/>